<organism evidence="2 3">
    <name type="scientific">Lactarius akahatsu</name>
    <dbReference type="NCBI Taxonomy" id="416441"/>
    <lineage>
        <taxon>Eukaryota</taxon>
        <taxon>Fungi</taxon>
        <taxon>Dikarya</taxon>
        <taxon>Basidiomycota</taxon>
        <taxon>Agaricomycotina</taxon>
        <taxon>Agaricomycetes</taxon>
        <taxon>Russulales</taxon>
        <taxon>Russulaceae</taxon>
        <taxon>Lactarius</taxon>
    </lineage>
</organism>
<gene>
    <name evidence="2" type="ORF">EDB92DRAFT_1844729</name>
</gene>
<dbReference type="EMBL" id="JAKELL010000010">
    <property type="protein sequence ID" value="KAH8996024.1"/>
    <property type="molecule type" value="Genomic_DNA"/>
</dbReference>
<evidence type="ECO:0008006" key="4">
    <source>
        <dbReference type="Google" id="ProtNLM"/>
    </source>
</evidence>
<evidence type="ECO:0000313" key="3">
    <source>
        <dbReference type="Proteomes" id="UP001201163"/>
    </source>
</evidence>
<reference evidence="2" key="1">
    <citation type="submission" date="2022-01" db="EMBL/GenBank/DDBJ databases">
        <title>Comparative genomics reveals a dynamic genome evolution in the ectomycorrhizal milk-cap (Lactarius) mushrooms.</title>
        <authorList>
            <consortium name="DOE Joint Genome Institute"/>
            <person name="Lebreton A."/>
            <person name="Tang N."/>
            <person name="Kuo A."/>
            <person name="LaButti K."/>
            <person name="Drula E."/>
            <person name="Barry K."/>
            <person name="Clum A."/>
            <person name="Lipzen A."/>
            <person name="Mousain D."/>
            <person name="Ng V."/>
            <person name="Wang R."/>
            <person name="Wang X."/>
            <person name="Dai Y."/>
            <person name="Henrissat B."/>
            <person name="Grigoriev I.V."/>
            <person name="Guerin-Laguette A."/>
            <person name="Yu F."/>
            <person name="Martin F.M."/>
        </authorList>
    </citation>
    <scope>NUCLEOTIDE SEQUENCE</scope>
    <source>
        <strain evidence="2">QP</strain>
    </source>
</reference>
<proteinExistence type="predicted"/>
<dbReference type="SUPFAM" id="SSF52540">
    <property type="entry name" value="P-loop containing nucleoside triphosphate hydrolases"/>
    <property type="match status" value="1"/>
</dbReference>
<dbReference type="Proteomes" id="UP001201163">
    <property type="component" value="Unassembled WGS sequence"/>
</dbReference>
<evidence type="ECO:0000256" key="1">
    <source>
        <dbReference type="SAM" id="MobiDB-lite"/>
    </source>
</evidence>
<dbReference type="AlphaFoldDB" id="A0AAD4QFX6"/>
<protein>
    <recommendedName>
        <fullName evidence="4">G domain-containing protein</fullName>
    </recommendedName>
</protein>
<sequence length="220" mass="25193">MESNSRSATDMDDQAQYIDLKEISVDFIETRPTSDLELVFKDDAGVKYKSNKFKNGAPVCWKPDIHVRTHTSATLVIRRALFKQRVAEISFKFEPYNLGDSKVFRLEDTKRCVTVTFVYGKPKPLAGVTRVLGPRPTFSNIVIQQHRRRLPKVQFRVLIIGRANAGKTSILQRICETTESPVIYRGREEVRLDPSMDVSDNSTSLRLPLKMEPARRAHDR</sequence>
<accession>A0AAD4QFX6</accession>
<dbReference type="InterPro" id="IPR027417">
    <property type="entry name" value="P-loop_NTPase"/>
</dbReference>
<comment type="caution">
    <text evidence="2">The sequence shown here is derived from an EMBL/GenBank/DDBJ whole genome shotgun (WGS) entry which is preliminary data.</text>
</comment>
<name>A0AAD4QFX6_9AGAM</name>
<feature type="region of interest" description="Disordered" evidence="1">
    <location>
        <begin position="194"/>
        <end position="220"/>
    </location>
</feature>
<dbReference type="Gene3D" id="3.40.50.300">
    <property type="entry name" value="P-loop containing nucleotide triphosphate hydrolases"/>
    <property type="match status" value="1"/>
</dbReference>
<evidence type="ECO:0000313" key="2">
    <source>
        <dbReference type="EMBL" id="KAH8996024.1"/>
    </source>
</evidence>
<keyword evidence="3" id="KW-1185">Reference proteome</keyword>